<feature type="domain" description="Pre-mRNA-splicing factor 3" evidence="3">
    <location>
        <begin position="152"/>
        <end position="367"/>
    </location>
</feature>
<feature type="coiled-coil region" evidence="1">
    <location>
        <begin position="180"/>
        <end position="211"/>
    </location>
</feature>
<evidence type="ECO:0000256" key="2">
    <source>
        <dbReference type="SAM" id="MobiDB-lite"/>
    </source>
</evidence>
<dbReference type="PANTHER" id="PTHR14212">
    <property type="entry name" value="U4/U6-ASSOCIATED RNA SPLICING FACTOR-RELATED"/>
    <property type="match status" value="1"/>
</dbReference>
<dbReference type="PANTHER" id="PTHR14212:SF0">
    <property type="entry name" value="U4_U6 SMALL NUCLEAR RIBONUCLEOPROTEIN PRP3"/>
    <property type="match status" value="1"/>
</dbReference>
<comment type="caution">
    <text evidence="4">The sequence shown here is derived from an EMBL/GenBank/DDBJ whole genome shotgun (WGS) entry which is preliminary data.</text>
</comment>
<keyword evidence="1" id="KW-0175">Coiled coil</keyword>
<evidence type="ECO:0000259" key="3">
    <source>
        <dbReference type="Pfam" id="PF08572"/>
    </source>
</evidence>
<accession>A0ABR3AV91</accession>
<reference evidence="4 5" key="1">
    <citation type="submission" date="2024-04" db="EMBL/GenBank/DDBJ databases">
        <title>Symmetric and asymmetric DNA N6-adenine methylation regulates different biological responses in Mucorales.</title>
        <authorList>
            <consortium name="Lawrence Berkeley National Laboratory"/>
            <person name="Lax C."/>
            <person name="Mondo S.J."/>
            <person name="Osorio-Concepcion M."/>
            <person name="Muszewska A."/>
            <person name="Corrochano-Luque M."/>
            <person name="Gutierrez G."/>
            <person name="Riley R."/>
            <person name="Lipzen A."/>
            <person name="Guo J."/>
            <person name="Hundley H."/>
            <person name="Amirebrahimi M."/>
            <person name="Ng V."/>
            <person name="Lorenzo-Gutierrez D."/>
            <person name="Binder U."/>
            <person name="Yang J."/>
            <person name="Song Y."/>
            <person name="Canovas D."/>
            <person name="Navarro E."/>
            <person name="Freitag M."/>
            <person name="Gabaldon T."/>
            <person name="Grigoriev I.V."/>
            <person name="Corrochano L.M."/>
            <person name="Nicolas F.E."/>
            <person name="Garre V."/>
        </authorList>
    </citation>
    <scope>NUCLEOTIDE SEQUENCE [LARGE SCALE GENOMIC DNA]</scope>
    <source>
        <strain evidence="4 5">L51</strain>
    </source>
</reference>
<proteinExistence type="predicted"/>
<dbReference type="Pfam" id="PF08572">
    <property type="entry name" value="PRP3"/>
    <property type="match status" value="1"/>
</dbReference>
<dbReference type="Proteomes" id="UP001448207">
    <property type="component" value="Unassembled WGS sequence"/>
</dbReference>
<dbReference type="InterPro" id="IPR027104">
    <property type="entry name" value="Prp3"/>
</dbReference>
<gene>
    <name evidence="4" type="ORF">J3Q64DRAFT_1643419</name>
</gene>
<keyword evidence="5" id="KW-1185">Reference proteome</keyword>
<sequence length="393" mass="43650">MASFQSKAAAQTKAAPPPRPKVPVSVPNSISSWRPPPLPVNIPQPVPEASTGGLNLLELKKRIAETKARMGNAPASAARGVTPVVDTRGNGPQVALDESGNLDLKAMLDRGIIPKRENALAKPAPRPAAPKKELKVLKLESPPEELTDPTKNPYFDPSLIAKTAPVSRRARSLKFVRPGKYIQQANQERAKAQLEKLKQEISENVKKAGMEVELDISDKAIKKEPPPAIEWWDAPFMPNKTYSDLDTQPVNPDSLGALVTLYVHHPIPIKPPSELTGPAVSRSLMLTKKERKKLRRQQRQETQKEKQDKIRLGLLPPDPPKVKISNLMRVLGDEAIQDPTKIEAKVRKEMELRQKQHETANEQRKLTPAERRAKIANKLKNDQKISNEVAVFK</sequence>
<evidence type="ECO:0000313" key="4">
    <source>
        <dbReference type="EMBL" id="KAL0081681.1"/>
    </source>
</evidence>
<name>A0ABR3AV91_PHYBL</name>
<evidence type="ECO:0000313" key="5">
    <source>
        <dbReference type="Proteomes" id="UP001448207"/>
    </source>
</evidence>
<protein>
    <submittedName>
        <fullName evidence="4">Pre-mRNA processing factor 3-domain-containing protein</fullName>
    </submittedName>
</protein>
<dbReference type="EMBL" id="JBCLYO010000017">
    <property type="protein sequence ID" value="KAL0081681.1"/>
    <property type="molecule type" value="Genomic_DNA"/>
</dbReference>
<feature type="region of interest" description="Disordered" evidence="2">
    <location>
        <begin position="290"/>
        <end position="319"/>
    </location>
</feature>
<feature type="compositionally biased region" description="Pro residues" evidence="2">
    <location>
        <begin position="34"/>
        <end position="46"/>
    </location>
</feature>
<feature type="compositionally biased region" description="Basic and acidic residues" evidence="2">
    <location>
        <begin position="298"/>
        <end position="311"/>
    </location>
</feature>
<evidence type="ECO:0000256" key="1">
    <source>
        <dbReference type="SAM" id="Coils"/>
    </source>
</evidence>
<organism evidence="4 5">
    <name type="scientific">Phycomyces blakesleeanus</name>
    <dbReference type="NCBI Taxonomy" id="4837"/>
    <lineage>
        <taxon>Eukaryota</taxon>
        <taxon>Fungi</taxon>
        <taxon>Fungi incertae sedis</taxon>
        <taxon>Mucoromycota</taxon>
        <taxon>Mucoromycotina</taxon>
        <taxon>Mucoromycetes</taxon>
        <taxon>Mucorales</taxon>
        <taxon>Phycomycetaceae</taxon>
        <taxon>Phycomyces</taxon>
    </lineage>
</organism>
<dbReference type="InterPro" id="IPR013881">
    <property type="entry name" value="Pre-mRNA_splic_Prp3_dom"/>
</dbReference>
<feature type="region of interest" description="Disordered" evidence="2">
    <location>
        <begin position="1"/>
        <end position="51"/>
    </location>
</feature>